<feature type="region of interest" description="Disordered" evidence="1">
    <location>
        <begin position="640"/>
        <end position="696"/>
    </location>
</feature>
<feature type="compositionally biased region" description="Polar residues" evidence="1">
    <location>
        <begin position="1215"/>
        <end position="1229"/>
    </location>
</feature>
<feature type="region of interest" description="Disordered" evidence="1">
    <location>
        <begin position="1075"/>
        <end position="1121"/>
    </location>
</feature>
<evidence type="ECO:0000256" key="1">
    <source>
        <dbReference type="SAM" id="MobiDB-lite"/>
    </source>
</evidence>
<feature type="compositionally biased region" description="Low complexity" evidence="1">
    <location>
        <begin position="510"/>
        <end position="520"/>
    </location>
</feature>
<feature type="compositionally biased region" description="Basic and acidic residues" evidence="1">
    <location>
        <begin position="386"/>
        <end position="407"/>
    </location>
</feature>
<sequence length="1533" mass="163717">MALGETRMESDDPQKVTDYLISFAKHKTRDNITVIIVFLKDPQTIIKETPFIEQIEAKARLRSSQNMEINGAASNGFLAENTAIGMEDHKTYDDIQNFMVESAMLEPKSAASTLCVGPMDDMGFLSDGGLGPETDVDGVHDSKQQSPSPLLEQAVKSAEELFDNGDIEHEIANVEDSGAEEPHHTMEYNNPFAQSLNDPLDLPSGMTEANTAAFEEEERTSPSSVSAADPVDMSEEEEQHQLVHAVPHVNGNGEHHYDELTEATGDALVLGGDASEKLDAEEIVPALKAELNTDEIVPLKSIDEPIVNDLLGADSIVDNKLIDQLDSFGIPEAIRRQLIEQQQVTGGGAMLHEHDEDDDDGQLMADEKQSDFDGADDGAEKEDLQDEKVFDSDYGTDHHSADVKQDDDAGCCEDSEEDEWDYVKVNNQEQQQQRHEQEQQQAPEKQPEESTPSDETTLPVEYSSNSFAPEEPLHQENDEQPQRVQELEQHFEELQQQQEEEEEEVEVNYEEQQQQHQVEQTPALEQKEEEDGEEDRVVVEHHDDEAAVPNTSEAVVADILGDYAESTVSESVKEVDDVISTSGETKEVVNLLNDFKEDVPQPTATTESTVCDTNSETVNEEELSESVLPAYVPSDSVNMEASMYGGSVGEQPLSPESPMSPVDNFQEQQQQQQQQYSHENDMFGSGMDDTMSPTVDGEEMNEKHLYETEEKSMNLLQHQQEEGSGGVDNSWQLNPEAKEFVPVTGSVGVGSEMNAKMHENIKLRDDAIVAQSPRKGTMSSMEDLDVPAETVFQTEMDKRPHEFEEYGGENGDNAADHSGAGEPHLRSPMAVHPFDLSEFNEQTVVEQQLGVTNEMTNGVGDFISHDNVSADLLQPSGADADEMELLNKVQDLPDDEEDKVQEPLIDSQQAEPVQSQYVQEEFDQAVKPDETYSAKEELSVEQKETVDISPSSVDLAREMDNLMLEGGEMYHGRGSEYPSDQVPRGVVSDISQSPEFKMLQSSIEQHVKLGISSGSSSPFIGEEPEVAAYHKEASALEASVYDPEPGLLSTQESAARFGNQEQQVSQNYLDLMGGPELKAHLEPVTTTSQQADELPTEPQQSIASDEMKIEEPKVAEAEKQSEDVAATVVVAAAAATVAVAAAAASVTAAAASKSTKPKAPTSTTTATAAKKMATSAKPSSAAASKDSTSKSAAPRVASSSTTAGAARKPLAKAPTSASGPARSTTTKPSTDAAKVAPTKTTAAASSVSAARTKATSASSTTKSATSASSTTKTASASSATRTAASKPATGNVGTAAKPSSRLSTASSTTTRTVTSRPSSAVSSASVPSKASTTTTTTVKRTVAAKSSLTNGTTTTNGTATKTTTKTTTTTSSTVPRTGATRTTGVAAKTSSSTVAAKKPLDMKTAASKTASSTTAGRTTTTTRTSLAPKAATGTATSPSVRKVQQNGGVAAKKSTTTAVSPAPGTKKPPPITKPQPKVTAVVPPTTDAKTNGVETVNEAPVDGVAVAASSPPEQPEQQLPVADQLLVPVPQAM</sequence>
<feature type="compositionally biased region" description="Polar residues" evidence="1">
    <location>
        <begin position="602"/>
        <end position="617"/>
    </location>
</feature>
<feature type="region of interest" description="Disordered" evidence="1">
    <location>
        <begin position="593"/>
        <end position="628"/>
    </location>
</feature>
<feature type="compositionally biased region" description="Acidic residues" evidence="1">
    <location>
        <begin position="498"/>
        <end position="509"/>
    </location>
</feature>
<reference evidence="3" key="2">
    <citation type="submission" date="2020-05" db="UniProtKB">
        <authorList>
            <consortium name="EnsemblMetazoa"/>
        </authorList>
    </citation>
    <scope>IDENTIFICATION</scope>
    <source>
        <strain evidence="3">ACHKN1017</strain>
    </source>
</reference>
<feature type="compositionally biased region" description="Acidic residues" evidence="1">
    <location>
        <begin position="408"/>
        <end position="420"/>
    </location>
</feature>
<feature type="region of interest" description="Disordered" evidence="1">
    <location>
        <begin position="890"/>
        <end position="915"/>
    </location>
</feature>
<dbReference type="GO" id="GO:1990841">
    <property type="term" value="F:promoter-specific chromatin binding"/>
    <property type="evidence" value="ECO:0007669"/>
    <property type="project" value="TreeGrafter"/>
</dbReference>
<evidence type="ECO:0000313" key="4">
    <source>
        <dbReference type="Proteomes" id="UP000075881"/>
    </source>
</evidence>
<name>A0A182K9E7_9DIPT</name>
<dbReference type="VEuPathDB" id="VectorBase:ACHR007384"/>
<feature type="region of interest" description="Disordered" evidence="1">
    <location>
        <begin position="930"/>
        <end position="953"/>
    </location>
</feature>
<dbReference type="InterPro" id="IPR001374">
    <property type="entry name" value="R3H_dom"/>
</dbReference>
<accession>A0A182K9E7</accession>
<feature type="domain" description="R3H" evidence="2">
    <location>
        <begin position="481"/>
        <end position="543"/>
    </location>
</feature>
<reference evidence="4" key="1">
    <citation type="submission" date="2013-03" db="EMBL/GenBank/DDBJ databases">
        <title>The Genome Sequence of Anopheles christyi ACHKN1017.</title>
        <authorList>
            <consortium name="The Broad Institute Genomics Platform"/>
            <person name="Neafsey D.E."/>
            <person name="Besansky N."/>
            <person name="Walker B."/>
            <person name="Young S.K."/>
            <person name="Zeng Q."/>
            <person name="Gargeya S."/>
            <person name="Fitzgerald M."/>
            <person name="Haas B."/>
            <person name="Abouelleil A."/>
            <person name="Allen A.W."/>
            <person name="Alvarado L."/>
            <person name="Arachchi H.M."/>
            <person name="Berlin A.M."/>
            <person name="Chapman S.B."/>
            <person name="Gainer-Dewar J."/>
            <person name="Goldberg J."/>
            <person name="Griggs A."/>
            <person name="Gujja S."/>
            <person name="Hansen M."/>
            <person name="Howarth C."/>
            <person name="Imamovic A."/>
            <person name="Ireland A."/>
            <person name="Larimer J."/>
            <person name="McCowan C."/>
            <person name="Murphy C."/>
            <person name="Pearson M."/>
            <person name="Poon T.W."/>
            <person name="Priest M."/>
            <person name="Roberts A."/>
            <person name="Saif S."/>
            <person name="Shea T."/>
            <person name="Sisk P."/>
            <person name="Sykes S."/>
            <person name="Wortman J."/>
            <person name="Nusbaum C."/>
            <person name="Birren B."/>
        </authorList>
    </citation>
    <scope>NUCLEOTIDE SEQUENCE [LARGE SCALE GENOMIC DNA]</scope>
    <source>
        <strain evidence="4">ACHKN1017</strain>
    </source>
</reference>
<dbReference type="PANTHER" id="PTHR10825:SF29">
    <property type="entry name" value="POLYCOMB GROUP RING FINGER PROTEIN 1"/>
    <property type="match status" value="1"/>
</dbReference>
<organism evidence="3 4">
    <name type="scientific">Anopheles christyi</name>
    <dbReference type="NCBI Taxonomy" id="43041"/>
    <lineage>
        <taxon>Eukaryota</taxon>
        <taxon>Metazoa</taxon>
        <taxon>Ecdysozoa</taxon>
        <taxon>Arthropoda</taxon>
        <taxon>Hexapoda</taxon>
        <taxon>Insecta</taxon>
        <taxon>Pterygota</taxon>
        <taxon>Neoptera</taxon>
        <taxon>Endopterygota</taxon>
        <taxon>Diptera</taxon>
        <taxon>Nematocera</taxon>
        <taxon>Culicoidea</taxon>
        <taxon>Culicidae</taxon>
        <taxon>Anophelinae</taxon>
        <taxon>Anopheles</taxon>
    </lineage>
</organism>
<evidence type="ECO:0000313" key="3">
    <source>
        <dbReference type="EnsemblMetazoa" id="ACHR007384-PA"/>
    </source>
</evidence>
<feature type="region of interest" description="Disordered" evidence="1">
    <location>
        <begin position="804"/>
        <end position="828"/>
    </location>
</feature>
<feature type="compositionally biased region" description="Low complexity" evidence="1">
    <location>
        <begin position="1232"/>
        <end position="1289"/>
    </location>
</feature>
<dbReference type="EnsemblMetazoa" id="ACHR007384-RA">
    <property type="protein sequence ID" value="ACHR007384-PA"/>
    <property type="gene ID" value="ACHR007384"/>
</dbReference>
<dbReference type="GO" id="GO:0000122">
    <property type="term" value="P:negative regulation of transcription by RNA polymerase II"/>
    <property type="evidence" value="ECO:0007669"/>
    <property type="project" value="TreeGrafter"/>
</dbReference>
<feature type="region of interest" description="Disordered" evidence="1">
    <location>
        <begin position="129"/>
        <end position="148"/>
    </location>
</feature>
<dbReference type="Proteomes" id="UP000075881">
    <property type="component" value="Unassembled WGS sequence"/>
</dbReference>
<feature type="region of interest" description="Disordered" evidence="1">
    <location>
        <begin position="345"/>
        <end position="536"/>
    </location>
</feature>
<feature type="compositionally biased region" description="Low complexity" evidence="1">
    <location>
        <begin position="1146"/>
        <end position="1194"/>
    </location>
</feature>
<feature type="region of interest" description="Disordered" evidence="1">
    <location>
        <begin position="1146"/>
        <end position="1492"/>
    </location>
</feature>
<keyword evidence="4" id="KW-1185">Reference proteome</keyword>
<feature type="compositionally biased region" description="Basic and acidic residues" evidence="1">
    <location>
        <begin position="471"/>
        <end position="493"/>
    </location>
</feature>
<feature type="compositionally biased region" description="Polar residues" evidence="1">
    <location>
        <begin position="1084"/>
        <end position="1103"/>
    </location>
</feature>
<feature type="compositionally biased region" description="Polar residues" evidence="1">
    <location>
        <begin position="187"/>
        <end position="197"/>
    </location>
</feature>
<feature type="compositionally biased region" description="Basic and acidic residues" evidence="1">
    <location>
        <begin position="1105"/>
        <end position="1121"/>
    </location>
</feature>
<evidence type="ECO:0000259" key="2">
    <source>
        <dbReference type="PROSITE" id="PS51061"/>
    </source>
</evidence>
<feature type="compositionally biased region" description="Polar residues" evidence="1">
    <location>
        <begin position="906"/>
        <end position="915"/>
    </location>
</feature>
<protein>
    <recommendedName>
        <fullName evidence="2">R3H domain-containing protein</fullName>
    </recommendedName>
</protein>
<feature type="compositionally biased region" description="Low complexity" evidence="1">
    <location>
        <begin position="666"/>
        <end position="675"/>
    </location>
</feature>
<feature type="region of interest" description="Disordered" evidence="1">
    <location>
        <begin position="177"/>
        <end position="234"/>
    </location>
</feature>
<feature type="compositionally biased region" description="Polar residues" evidence="1">
    <location>
        <begin position="1433"/>
        <end position="1459"/>
    </location>
</feature>
<feature type="compositionally biased region" description="Low complexity" evidence="1">
    <location>
        <begin position="1296"/>
        <end position="1425"/>
    </location>
</feature>
<proteinExistence type="predicted"/>
<feature type="compositionally biased region" description="Acidic residues" evidence="1">
    <location>
        <begin position="373"/>
        <end position="385"/>
    </location>
</feature>
<dbReference type="GO" id="GO:0003676">
    <property type="term" value="F:nucleic acid binding"/>
    <property type="evidence" value="ECO:0007669"/>
    <property type="project" value="UniProtKB-UniRule"/>
</dbReference>
<dbReference type="PANTHER" id="PTHR10825">
    <property type="entry name" value="RING FINGER DOMAIN-CONTAINING, POLYCOMB GROUP COMPONENT"/>
    <property type="match status" value="1"/>
</dbReference>
<dbReference type="STRING" id="43041.A0A182K9E7"/>
<feature type="compositionally biased region" description="Basic and acidic residues" evidence="1">
    <location>
        <begin position="930"/>
        <end position="946"/>
    </location>
</feature>
<dbReference type="PROSITE" id="PS51061">
    <property type="entry name" value="R3H"/>
    <property type="match status" value="1"/>
</dbReference>
<dbReference type="GO" id="GO:0035102">
    <property type="term" value="C:PRC1 complex"/>
    <property type="evidence" value="ECO:0007669"/>
    <property type="project" value="TreeGrafter"/>
</dbReference>